<evidence type="ECO:0000313" key="2">
    <source>
        <dbReference type="Proteomes" id="UP000054007"/>
    </source>
</evidence>
<gene>
    <name evidence="1" type="ORF">CYLTODRAFT_489388</name>
</gene>
<protein>
    <submittedName>
        <fullName evidence="1">Uncharacterized protein</fullName>
    </submittedName>
</protein>
<reference evidence="1 2" key="1">
    <citation type="journal article" date="2015" name="Fungal Genet. Biol.">
        <title>Evolution of novel wood decay mechanisms in Agaricales revealed by the genome sequences of Fistulina hepatica and Cylindrobasidium torrendii.</title>
        <authorList>
            <person name="Floudas D."/>
            <person name="Held B.W."/>
            <person name="Riley R."/>
            <person name="Nagy L.G."/>
            <person name="Koehler G."/>
            <person name="Ransdell A.S."/>
            <person name="Younus H."/>
            <person name="Chow J."/>
            <person name="Chiniquy J."/>
            <person name="Lipzen A."/>
            <person name="Tritt A."/>
            <person name="Sun H."/>
            <person name="Haridas S."/>
            <person name="LaButti K."/>
            <person name="Ohm R.A."/>
            <person name="Kues U."/>
            <person name="Blanchette R.A."/>
            <person name="Grigoriev I.V."/>
            <person name="Minto R.E."/>
            <person name="Hibbett D.S."/>
        </authorList>
    </citation>
    <scope>NUCLEOTIDE SEQUENCE [LARGE SCALE GENOMIC DNA]</scope>
    <source>
        <strain evidence="1 2">FP15055 ss-10</strain>
    </source>
</reference>
<dbReference type="OrthoDB" id="3221235at2759"/>
<keyword evidence="2" id="KW-1185">Reference proteome</keyword>
<name>A0A0D7BEF9_9AGAR</name>
<organism evidence="1 2">
    <name type="scientific">Cylindrobasidium torrendii FP15055 ss-10</name>
    <dbReference type="NCBI Taxonomy" id="1314674"/>
    <lineage>
        <taxon>Eukaryota</taxon>
        <taxon>Fungi</taxon>
        <taxon>Dikarya</taxon>
        <taxon>Basidiomycota</taxon>
        <taxon>Agaricomycotina</taxon>
        <taxon>Agaricomycetes</taxon>
        <taxon>Agaricomycetidae</taxon>
        <taxon>Agaricales</taxon>
        <taxon>Marasmiineae</taxon>
        <taxon>Physalacriaceae</taxon>
        <taxon>Cylindrobasidium</taxon>
    </lineage>
</organism>
<evidence type="ECO:0000313" key="1">
    <source>
        <dbReference type="EMBL" id="KIY68868.1"/>
    </source>
</evidence>
<sequence>MSASSCLALEGVGNSNANESLPCQIQNPAPEDANKVHEHKGYSAARRGNLAASDTGVSVLQEALYQEEDDLHAAVHQPIRTIPPEILSRILIFAVTGPLYYIPQSLDVKRAPSRHWRLWSLTAVCRQWKDVVEGSPQLWGSLVLFKGSGGGRLFSDIEGGAGELRLLAFDRALTLSGATPLDITLCASWIKGLEILSSHAPRIRRLVIGFPSEQGIISFNNLDILQDLILAFSTPPPALPTFGPLSRLRSLTIQCECCTGYQVWPMVTKSLDVGNLTKLAIVGWNLGHEGNVLAPWYFNCPALTHLSDATYHSIEAAHDGPTVTMDRLEYLCCMSTNQLRALSCPVLHTLVLLDLEAAHFRRVIIEKFLDRSKCIIQRLEFYLTSVWTPSLVDAMLRLLETAKDVVFKVDLGMDGPLADPMLQFIRDLGLHLDGAWRFAPHLEKMTIVVLADYISNLLTRGETALDGPLAELVEARLHDNVDLEVDVVLEFGGGLEQKSADAMWTKLETTKLCRELKSLGSKVTFLAREEETYNEGGLLQNDIFDNQGIVTRLDG</sequence>
<dbReference type="AlphaFoldDB" id="A0A0D7BEF9"/>
<dbReference type="Proteomes" id="UP000054007">
    <property type="component" value="Unassembled WGS sequence"/>
</dbReference>
<proteinExistence type="predicted"/>
<dbReference type="SUPFAM" id="SSF52047">
    <property type="entry name" value="RNI-like"/>
    <property type="match status" value="1"/>
</dbReference>
<accession>A0A0D7BEF9</accession>
<dbReference type="EMBL" id="KN880494">
    <property type="protein sequence ID" value="KIY68868.1"/>
    <property type="molecule type" value="Genomic_DNA"/>
</dbReference>